<reference evidence="5 6" key="1">
    <citation type="submission" date="2018-07" db="EMBL/GenBank/DDBJ databases">
        <title>Complete genome sequence of Psychrobacillus sp. PB01, isolated from iceberg, and comparative genome analysis of Psychrobacillus strains.</title>
        <authorList>
            <person name="Lee P.C."/>
        </authorList>
    </citation>
    <scope>NUCLEOTIDE SEQUENCE [LARGE SCALE GENOMIC DNA]</scope>
    <source>
        <strain evidence="5 6">PB01</strain>
    </source>
</reference>
<dbReference type="KEGG" id="psyo:PB01_04560"/>
<keyword evidence="2 5" id="KW-0378">Hydrolase</keyword>
<dbReference type="RefSeq" id="WP_151699091.1">
    <property type="nucleotide sequence ID" value="NZ_CP031223.1"/>
</dbReference>
<dbReference type="OrthoDB" id="9778567at2"/>
<keyword evidence="1" id="KW-0547">Nucleotide-binding</keyword>
<keyword evidence="3" id="KW-0067">ATP-binding</keyword>
<dbReference type="PANTHER" id="PTHR34698">
    <property type="entry name" value="5-OXOPROLINASE SUBUNIT B"/>
    <property type="match status" value="1"/>
</dbReference>
<dbReference type="Proteomes" id="UP000325517">
    <property type="component" value="Chromosome"/>
</dbReference>
<evidence type="ECO:0000259" key="4">
    <source>
        <dbReference type="SMART" id="SM00796"/>
    </source>
</evidence>
<dbReference type="InterPro" id="IPR010016">
    <property type="entry name" value="PxpB"/>
</dbReference>
<feature type="domain" description="Carboxyltransferase" evidence="4">
    <location>
        <begin position="6"/>
        <end position="208"/>
    </location>
</feature>
<dbReference type="Gene3D" id="3.30.1360.40">
    <property type="match status" value="1"/>
</dbReference>
<sequence length="247" mass="28740">MKNNMPEVWRTGERTLRFSFGEVISLEVYQSVHSFSDFLISEWNHYLEEVVPSYHTVTAFFKKSSILDTIRIEEVLEKWKSYKRDSTHSITRKITIPVCYEEPYSEDLERIEQLIGRSKEEIIHLHSEKIYTVYMIGFLPGFPYLGDLNPKLFVPRLNKPRVKVPRGAVGIGGSQTGIYPIESPGGWNIIGRTPLEIFSLKRENPFFLKAGDLLQFSPVSNEEYQSIEWEMKNDSSANHRFIKEVDI</sequence>
<dbReference type="PANTHER" id="PTHR34698:SF2">
    <property type="entry name" value="5-OXOPROLINASE SUBUNIT B"/>
    <property type="match status" value="1"/>
</dbReference>
<evidence type="ECO:0000256" key="1">
    <source>
        <dbReference type="ARBA" id="ARBA00022741"/>
    </source>
</evidence>
<dbReference type="SUPFAM" id="SSF160467">
    <property type="entry name" value="PH0987 N-terminal domain-like"/>
    <property type="match status" value="1"/>
</dbReference>
<dbReference type="InterPro" id="IPR029000">
    <property type="entry name" value="Cyclophilin-like_dom_sf"/>
</dbReference>
<evidence type="ECO:0000256" key="3">
    <source>
        <dbReference type="ARBA" id="ARBA00022840"/>
    </source>
</evidence>
<dbReference type="GO" id="GO:0005524">
    <property type="term" value="F:ATP binding"/>
    <property type="evidence" value="ECO:0007669"/>
    <property type="project" value="UniProtKB-KW"/>
</dbReference>
<dbReference type="AlphaFoldDB" id="A0A5J6SJY1"/>
<dbReference type="GO" id="GO:0016787">
    <property type="term" value="F:hydrolase activity"/>
    <property type="evidence" value="ECO:0007669"/>
    <property type="project" value="UniProtKB-KW"/>
</dbReference>
<dbReference type="SMART" id="SM00796">
    <property type="entry name" value="AHS1"/>
    <property type="match status" value="1"/>
</dbReference>
<dbReference type="EMBL" id="CP031223">
    <property type="protein sequence ID" value="QFF98148.1"/>
    <property type="molecule type" value="Genomic_DNA"/>
</dbReference>
<evidence type="ECO:0000313" key="6">
    <source>
        <dbReference type="Proteomes" id="UP000325517"/>
    </source>
</evidence>
<evidence type="ECO:0000313" key="5">
    <source>
        <dbReference type="EMBL" id="QFF98148.1"/>
    </source>
</evidence>
<gene>
    <name evidence="5" type="ORF">PB01_04560</name>
</gene>
<name>A0A5J6SJY1_9BACI</name>
<dbReference type="InterPro" id="IPR003833">
    <property type="entry name" value="CT_C_D"/>
</dbReference>
<keyword evidence="6" id="KW-1185">Reference proteome</keyword>
<dbReference type="Pfam" id="PF02682">
    <property type="entry name" value="CT_C_D"/>
    <property type="match status" value="1"/>
</dbReference>
<protein>
    <submittedName>
        <fullName evidence="5">Allophanate hydrolase subunit 1</fullName>
    </submittedName>
</protein>
<dbReference type="NCBIfam" id="TIGR00370">
    <property type="entry name" value="5-oxoprolinase subunit PxpB"/>
    <property type="match status" value="1"/>
</dbReference>
<proteinExistence type="predicted"/>
<dbReference type="SUPFAM" id="SSF50891">
    <property type="entry name" value="Cyclophilin-like"/>
    <property type="match status" value="1"/>
</dbReference>
<accession>A0A5J6SJY1</accession>
<dbReference type="Gene3D" id="2.40.100.10">
    <property type="entry name" value="Cyclophilin-like"/>
    <property type="match status" value="1"/>
</dbReference>
<organism evidence="5 6">
    <name type="scientific">Psychrobacillus glaciei</name>
    <dbReference type="NCBI Taxonomy" id="2283160"/>
    <lineage>
        <taxon>Bacteria</taxon>
        <taxon>Bacillati</taxon>
        <taxon>Bacillota</taxon>
        <taxon>Bacilli</taxon>
        <taxon>Bacillales</taxon>
        <taxon>Bacillaceae</taxon>
        <taxon>Psychrobacillus</taxon>
    </lineage>
</organism>
<evidence type="ECO:0000256" key="2">
    <source>
        <dbReference type="ARBA" id="ARBA00022801"/>
    </source>
</evidence>